<evidence type="ECO:0000256" key="4">
    <source>
        <dbReference type="ARBA" id="ARBA00022801"/>
    </source>
</evidence>
<evidence type="ECO:0000259" key="11">
    <source>
        <dbReference type="Pfam" id="PF21445"/>
    </source>
</evidence>
<evidence type="ECO:0000256" key="9">
    <source>
        <dbReference type="ARBA" id="ARBA00023204"/>
    </source>
</evidence>
<dbReference type="RefSeq" id="WP_307121692.1">
    <property type="nucleotide sequence ID" value="NZ_JAUSTM010000008.1"/>
</dbReference>
<keyword evidence="13" id="KW-1185">Reference proteome</keyword>
<feature type="domain" description="ATP-dependent helicase/deoxyribonuclease subunit B N-terminal" evidence="11">
    <location>
        <begin position="17"/>
        <end position="247"/>
    </location>
</feature>
<dbReference type="SUPFAM" id="SSF52980">
    <property type="entry name" value="Restriction endonuclease-like"/>
    <property type="match status" value="1"/>
</dbReference>
<dbReference type="Gene3D" id="3.40.50.300">
    <property type="entry name" value="P-loop containing nucleotide triphosphate hydrolases"/>
    <property type="match status" value="4"/>
</dbReference>
<evidence type="ECO:0000313" key="12">
    <source>
        <dbReference type="EMBL" id="MDQ0222502.1"/>
    </source>
</evidence>
<keyword evidence="6" id="KW-0269">Exonuclease</keyword>
<keyword evidence="8" id="KW-0238">DNA-binding</keyword>
<dbReference type="EC" id="3.1.-.-" evidence="12"/>
<keyword evidence="9" id="KW-0234">DNA repair</keyword>
<dbReference type="Proteomes" id="UP001223079">
    <property type="component" value="Unassembled WGS sequence"/>
</dbReference>
<dbReference type="NCBIfam" id="TIGR02774">
    <property type="entry name" value="rexB_recomb"/>
    <property type="match status" value="1"/>
</dbReference>
<keyword evidence="1" id="KW-0540">Nuclease</keyword>
<dbReference type="PANTHER" id="PTHR30591">
    <property type="entry name" value="RECBCD ENZYME SUBUNIT RECC"/>
    <property type="match status" value="1"/>
</dbReference>
<evidence type="ECO:0000256" key="3">
    <source>
        <dbReference type="ARBA" id="ARBA00022763"/>
    </source>
</evidence>
<dbReference type="Pfam" id="PF21445">
    <property type="entry name" value="ADDB_N"/>
    <property type="match status" value="1"/>
</dbReference>
<evidence type="ECO:0000256" key="2">
    <source>
        <dbReference type="ARBA" id="ARBA00022741"/>
    </source>
</evidence>
<dbReference type="InterPro" id="IPR014141">
    <property type="entry name" value="DNA_helicase_suRexB"/>
</dbReference>
<keyword evidence="4 12" id="KW-0378">Hydrolase</keyword>
<dbReference type="EC" id="3.6.4.12" evidence="12"/>
<dbReference type="InterPro" id="IPR011335">
    <property type="entry name" value="Restrct_endonuc-II-like"/>
</dbReference>
<reference evidence="12 13" key="1">
    <citation type="submission" date="2023-07" db="EMBL/GenBank/DDBJ databases">
        <title>Genomic Encyclopedia of Type Strains, Phase IV (KMG-IV): sequencing the most valuable type-strain genomes for metagenomic binning, comparative biology and taxonomic classification.</title>
        <authorList>
            <person name="Goeker M."/>
        </authorList>
    </citation>
    <scope>NUCLEOTIDE SEQUENCE [LARGE SCALE GENOMIC DNA]</scope>
    <source>
        <strain evidence="12 13">DSM 105143</strain>
    </source>
</reference>
<keyword evidence="2" id="KW-0547">Nucleotide-binding</keyword>
<keyword evidence="5 12" id="KW-0347">Helicase</keyword>
<gene>
    <name evidence="12" type="ORF">J2S23_001054</name>
</gene>
<protein>
    <submittedName>
        <fullName evidence="12">ATP-dependent helicase/nuclease subunit B</fullName>
        <ecNumber evidence="12">3.1.-.-</ecNumber>
        <ecNumber evidence="12">3.6.4.12</ecNumber>
    </submittedName>
</protein>
<proteinExistence type="predicted"/>
<keyword evidence="7" id="KW-0067">ATP-binding</keyword>
<evidence type="ECO:0000256" key="6">
    <source>
        <dbReference type="ARBA" id="ARBA00022839"/>
    </source>
</evidence>
<sequence>MRLVYTEIGQDLTSLLIKEALAMTAEGRRVFYIAPNSLSFEKERAVLELLPEGASFDVLVTRFGQMVRYVTLNQVEVKESIDETGLAMLFYRALSSLSEDALTVYGRLKQNMDFIQQLVALYKELQGSGLTIAELTRLDSAEKQADLQVIFQAFYSLLDRENYESQSKVQTLTKEVEAGLLKADFDQMALVIDGFTRFSAEEENLVKVLEAQGVPIVIGTYASQAAYQANYISGNLYQAGVDFLRHLAQTFAVKPDYISGDEEIDSSLHRISQKFASHYDYSEDELTLTEADKERVTLWEVVSQKEEVVHVAKAIRRHLHEGYRYKDILVLLGDVDSYRLQIGKIFDQYEIPYYLAKTESMSQHPLVTLVDSLLRLKRYRCQGEDLLNLLKTGLYGDMTQDELDHFEQYVQFAQVKGWTRFSRAFQANSGAKFDLTQLNRLREEILPPLVGLLQAKPQTGRQFLESLSQFLTAVQLPKNLARLVQTGSEQDREQAQQVWETFSRILGQFEAIFGTETISVEEGLSLVLSGMLSANYRTVPATVDVVNIKSYDLITPRANKLVFAIGLSQSNFPKLGKNTSLISDEERQANNEVAGETVLEVLAREQGKRNHFTALSLLNAATEHLVLSTPQLFKETEEQVSPYLSQLEAMGLPKVEKGRASLEASPADVGNYKGLLSQVVELNRADWAEEMSADDQTFWSVAVRYLRKKLADSGLALPEAGATPSLATQPLAKDTLSRLFPEDKPLRLSASSLTDFYNSEYKYFLRHILRLEEVRSIVPDARIHGNYLHKVFEEVLSDTGTGDFDRKVSRALEKTSQLAEFRDVYQESSETAYSHEVLAAIAQATATALRDDSLVTTVGEESSFEKHLLLPQGKPLNIVGKIDRIDQLKTTAALGVVDYKSSPQSFKMANFYNGLSPQLMTYVMAMRDNPHLGLEEKVFGAMYLHMTDPVVQLSKVKDLDAILKASETSLQFKGLFDAEASQGLTGQYGKTASTTFSPEEMGILTQHTEHLYRQAGSWILKGHFAINPYSADGRSVAGDQYNSITHFEADQHLGQARFLAKLGRKKEDWLSQMKGGED</sequence>
<evidence type="ECO:0000259" key="10">
    <source>
        <dbReference type="Pfam" id="PF12705"/>
    </source>
</evidence>
<evidence type="ECO:0000256" key="7">
    <source>
        <dbReference type="ARBA" id="ARBA00022840"/>
    </source>
</evidence>
<dbReference type="InterPro" id="IPR049035">
    <property type="entry name" value="ADDB_N"/>
</dbReference>
<evidence type="ECO:0000256" key="8">
    <source>
        <dbReference type="ARBA" id="ARBA00023125"/>
    </source>
</evidence>
<dbReference type="InterPro" id="IPR011604">
    <property type="entry name" value="PDDEXK-like_dom_sf"/>
</dbReference>
<name>A0ABT9YSA2_9STRE</name>
<feature type="domain" description="PD-(D/E)XK endonuclease-like" evidence="10">
    <location>
        <begin position="747"/>
        <end position="1029"/>
    </location>
</feature>
<organism evidence="12 13">
    <name type="scientific">Streptococcus moroccensis</name>
    <dbReference type="NCBI Taxonomy" id="1451356"/>
    <lineage>
        <taxon>Bacteria</taxon>
        <taxon>Bacillati</taxon>
        <taxon>Bacillota</taxon>
        <taxon>Bacilli</taxon>
        <taxon>Lactobacillales</taxon>
        <taxon>Streptococcaceae</taxon>
        <taxon>Streptococcus</taxon>
    </lineage>
</organism>
<dbReference type="GO" id="GO:0003678">
    <property type="term" value="F:DNA helicase activity"/>
    <property type="evidence" value="ECO:0007669"/>
    <property type="project" value="UniProtKB-EC"/>
</dbReference>
<evidence type="ECO:0000256" key="5">
    <source>
        <dbReference type="ARBA" id="ARBA00022806"/>
    </source>
</evidence>
<dbReference type="InterPro" id="IPR038726">
    <property type="entry name" value="PDDEXK_AddAB-type"/>
</dbReference>
<dbReference type="EMBL" id="JAUSTM010000008">
    <property type="protein sequence ID" value="MDQ0222502.1"/>
    <property type="molecule type" value="Genomic_DNA"/>
</dbReference>
<dbReference type="Pfam" id="PF12705">
    <property type="entry name" value="PDDEXK_1"/>
    <property type="match status" value="1"/>
</dbReference>
<keyword evidence="3" id="KW-0227">DNA damage</keyword>
<dbReference type="SUPFAM" id="SSF52540">
    <property type="entry name" value="P-loop containing nucleoside triphosphate hydrolases"/>
    <property type="match status" value="1"/>
</dbReference>
<dbReference type="InterPro" id="IPR027417">
    <property type="entry name" value="P-loop_NTPase"/>
</dbReference>
<dbReference type="PANTHER" id="PTHR30591:SF1">
    <property type="entry name" value="RECBCD ENZYME SUBUNIT RECC"/>
    <property type="match status" value="1"/>
</dbReference>
<dbReference type="GO" id="GO:0016787">
    <property type="term" value="F:hydrolase activity"/>
    <property type="evidence" value="ECO:0007669"/>
    <property type="project" value="UniProtKB-KW"/>
</dbReference>
<dbReference type="Gene3D" id="3.90.320.10">
    <property type="match status" value="1"/>
</dbReference>
<accession>A0ABT9YSA2</accession>
<comment type="caution">
    <text evidence="12">The sequence shown here is derived from an EMBL/GenBank/DDBJ whole genome shotgun (WGS) entry which is preliminary data.</text>
</comment>
<evidence type="ECO:0000313" key="13">
    <source>
        <dbReference type="Proteomes" id="UP001223079"/>
    </source>
</evidence>
<evidence type="ECO:0000256" key="1">
    <source>
        <dbReference type="ARBA" id="ARBA00022722"/>
    </source>
</evidence>